<comment type="caution">
    <text evidence="1">The sequence shown here is derived from an EMBL/GenBank/DDBJ whole genome shotgun (WGS) entry which is preliminary data.</text>
</comment>
<accession>A0A4Q7M9L8</accession>
<name>A0A4Q7M9L8_9MICO</name>
<dbReference type="AlphaFoldDB" id="A0A4Q7M9L8"/>
<evidence type="ECO:0000313" key="1">
    <source>
        <dbReference type="EMBL" id="RZS64361.1"/>
    </source>
</evidence>
<dbReference type="Proteomes" id="UP000293289">
    <property type="component" value="Unassembled WGS sequence"/>
</dbReference>
<dbReference type="InterPro" id="IPR023393">
    <property type="entry name" value="START-like_dom_sf"/>
</dbReference>
<dbReference type="OrthoDB" id="4164084at2"/>
<reference evidence="1 2" key="1">
    <citation type="submission" date="2019-02" db="EMBL/GenBank/DDBJ databases">
        <title>Genomic Encyclopedia of Type Strains, Phase IV (KMG-IV): sequencing the most valuable type-strain genomes for metagenomic binning, comparative biology and taxonomic classification.</title>
        <authorList>
            <person name="Goeker M."/>
        </authorList>
    </citation>
    <scope>NUCLEOTIDE SEQUENCE [LARGE SCALE GENOMIC DNA]</scope>
    <source>
        <strain evidence="1 2">DSM 43045</strain>
    </source>
</reference>
<evidence type="ECO:0008006" key="3">
    <source>
        <dbReference type="Google" id="ProtNLM"/>
    </source>
</evidence>
<proteinExistence type="predicted"/>
<gene>
    <name evidence="1" type="ORF">EV187_2746</name>
</gene>
<sequence>MSIGSRTIAAPAEPIRGILLRPLALPEWNPAFLAIGGSADAAIGHIHSLTVTGGLRGEFRYTAIEPTHVDMEWNVPGMLEHCSWVLEPERRGTRVSHEVQRTGPLAIVFRSQTEALPRLRLDRLSDVATGRTRLTA</sequence>
<dbReference type="EMBL" id="SGWY01000003">
    <property type="protein sequence ID" value="RZS64361.1"/>
    <property type="molecule type" value="Genomic_DNA"/>
</dbReference>
<organism evidence="1 2">
    <name type="scientific">Agromyces ramosus</name>
    <dbReference type="NCBI Taxonomy" id="33879"/>
    <lineage>
        <taxon>Bacteria</taxon>
        <taxon>Bacillati</taxon>
        <taxon>Actinomycetota</taxon>
        <taxon>Actinomycetes</taxon>
        <taxon>Micrococcales</taxon>
        <taxon>Microbacteriaceae</taxon>
        <taxon>Agromyces</taxon>
    </lineage>
</organism>
<dbReference type="SUPFAM" id="SSF55961">
    <property type="entry name" value="Bet v1-like"/>
    <property type="match status" value="1"/>
</dbReference>
<keyword evidence="2" id="KW-1185">Reference proteome</keyword>
<evidence type="ECO:0000313" key="2">
    <source>
        <dbReference type="Proteomes" id="UP000293289"/>
    </source>
</evidence>
<protein>
    <recommendedName>
        <fullName evidence="3">Polyketide cyclase/dehydrase/lipid transport protein</fullName>
    </recommendedName>
</protein>
<dbReference type="Gene3D" id="3.30.530.20">
    <property type="match status" value="1"/>
</dbReference>
<dbReference type="RefSeq" id="WP_130353602.1">
    <property type="nucleotide sequence ID" value="NZ_SGWY01000003.1"/>
</dbReference>